<organism evidence="1 2">
    <name type="scientific">Marasmius tenuissimus</name>
    <dbReference type="NCBI Taxonomy" id="585030"/>
    <lineage>
        <taxon>Eukaryota</taxon>
        <taxon>Fungi</taxon>
        <taxon>Dikarya</taxon>
        <taxon>Basidiomycota</taxon>
        <taxon>Agaricomycotina</taxon>
        <taxon>Agaricomycetes</taxon>
        <taxon>Agaricomycetidae</taxon>
        <taxon>Agaricales</taxon>
        <taxon>Marasmiineae</taxon>
        <taxon>Marasmiaceae</taxon>
        <taxon>Marasmius</taxon>
    </lineage>
</organism>
<dbReference type="EMBL" id="JBBXMP010000285">
    <property type="protein sequence ID" value="KAL0058678.1"/>
    <property type="molecule type" value="Genomic_DNA"/>
</dbReference>
<reference evidence="1 2" key="1">
    <citation type="submission" date="2024-05" db="EMBL/GenBank/DDBJ databases">
        <title>A draft genome resource for the thread blight pathogen Marasmius tenuissimus strain MS-2.</title>
        <authorList>
            <person name="Yulfo-Soto G.E."/>
            <person name="Baruah I.K."/>
            <person name="Amoako-Attah I."/>
            <person name="Bukari Y."/>
            <person name="Meinhardt L.W."/>
            <person name="Bailey B.A."/>
            <person name="Cohen S.P."/>
        </authorList>
    </citation>
    <scope>NUCLEOTIDE SEQUENCE [LARGE SCALE GENOMIC DNA]</scope>
    <source>
        <strain evidence="1 2">MS-2</strain>
    </source>
</reference>
<name>A0ABR2ZBL9_9AGAR</name>
<evidence type="ECO:0000313" key="1">
    <source>
        <dbReference type="EMBL" id="KAL0058678.1"/>
    </source>
</evidence>
<evidence type="ECO:0000313" key="2">
    <source>
        <dbReference type="Proteomes" id="UP001437256"/>
    </source>
</evidence>
<comment type="caution">
    <text evidence="1">The sequence shown here is derived from an EMBL/GenBank/DDBJ whole genome shotgun (WGS) entry which is preliminary data.</text>
</comment>
<proteinExistence type="predicted"/>
<gene>
    <name evidence="1" type="ORF">AAF712_014622</name>
</gene>
<dbReference type="Proteomes" id="UP001437256">
    <property type="component" value="Unassembled WGS sequence"/>
</dbReference>
<keyword evidence="2" id="KW-1185">Reference proteome</keyword>
<sequence>MSDASEEPEKSKRKPKKSQLLPFDWKANNAYLEVALVNEMLAGKNFKGIFGQEKGENTTKETKISAYQRIAEKIVPESYALNSQEAANRCKSKGETLVKTYKQLAKCLRQTGDGVRNPDSPANVYLVDYISPEGPTEANTPEIKNIWGA</sequence>
<accession>A0ABR2ZBL9</accession>
<protein>
    <submittedName>
        <fullName evidence="1">Uncharacterized protein</fullName>
    </submittedName>
</protein>